<comment type="cofactor">
    <cofactor evidence="11 12">
        <name>FMNH2</name>
        <dbReference type="ChEBI" id="CHEBI:57618"/>
    </cofactor>
    <text evidence="11 12">Reduced FMN (FMNH(2)).</text>
</comment>
<organism evidence="13 14">
    <name type="scientific">Candidatus Danuiimicrobium aquiferis</name>
    <dbReference type="NCBI Taxonomy" id="1801832"/>
    <lineage>
        <taxon>Bacteria</taxon>
        <taxon>Pseudomonadati</taxon>
        <taxon>Candidatus Omnitrophota</taxon>
        <taxon>Candidatus Danuiimicrobium</taxon>
    </lineage>
</organism>
<dbReference type="GO" id="GO:0010181">
    <property type="term" value="F:FMN binding"/>
    <property type="evidence" value="ECO:0007669"/>
    <property type="project" value="TreeGrafter"/>
</dbReference>
<dbReference type="PIRSF" id="PIRSF001456">
    <property type="entry name" value="Chorismate_synth"/>
    <property type="match status" value="1"/>
</dbReference>
<feature type="binding site" evidence="11">
    <location>
        <begin position="235"/>
        <end position="236"/>
    </location>
    <ligand>
        <name>FMN</name>
        <dbReference type="ChEBI" id="CHEBI:58210"/>
    </ligand>
</feature>
<dbReference type="NCBIfam" id="NF003793">
    <property type="entry name" value="PRK05382.1"/>
    <property type="match status" value="1"/>
</dbReference>
<feature type="binding site" evidence="11">
    <location>
        <position position="40"/>
    </location>
    <ligand>
        <name>NADP(+)</name>
        <dbReference type="ChEBI" id="CHEBI:58349"/>
    </ligand>
</feature>
<accession>A0A1G1L1Y2</accession>
<feature type="binding site" evidence="11">
    <location>
        <position position="46"/>
    </location>
    <ligand>
        <name>NADP(+)</name>
        <dbReference type="ChEBI" id="CHEBI:58349"/>
    </ligand>
</feature>
<keyword evidence="5 11" id="KW-0285">Flavoprotein</keyword>
<name>A0A1G1L1Y2_9BACT</name>
<keyword evidence="4 11" id="KW-0028">Amino-acid biosynthesis</keyword>
<evidence type="ECO:0000313" key="13">
    <source>
        <dbReference type="EMBL" id="OGW99155.1"/>
    </source>
</evidence>
<proteinExistence type="inferred from homology"/>
<evidence type="ECO:0000256" key="7">
    <source>
        <dbReference type="ARBA" id="ARBA00022827"/>
    </source>
</evidence>
<dbReference type="NCBIfam" id="TIGR00033">
    <property type="entry name" value="aroC"/>
    <property type="match status" value="1"/>
</dbReference>
<dbReference type="GO" id="GO:0009423">
    <property type="term" value="P:chorismate biosynthetic process"/>
    <property type="evidence" value="ECO:0007669"/>
    <property type="project" value="UniProtKB-UniRule"/>
</dbReference>
<reference evidence="13 14" key="1">
    <citation type="journal article" date="2016" name="Nat. Commun.">
        <title>Thousands of microbial genomes shed light on interconnected biogeochemical processes in an aquifer system.</title>
        <authorList>
            <person name="Anantharaman K."/>
            <person name="Brown C.T."/>
            <person name="Hug L.A."/>
            <person name="Sharon I."/>
            <person name="Castelle C.J."/>
            <person name="Probst A.J."/>
            <person name="Thomas B.C."/>
            <person name="Singh A."/>
            <person name="Wilkins M.J."/>
            <person name="Karaoz U."/>
            <person name="Brodie E.L."/>
            <person name="Williams K.H."/>
            <person name="Hubbard S.S."/>
            <person name="Banfield J.F."/>
        </authorList>
    </citation>
    <scope>NUCLEOTIDE SEQUENCE [LARGE SCALE GENOMIC DNA]</scope>
</reference>
<evidence type="ECO:0000256" key="4">
    <source>
        <dbReference type="ARBA" id="ARBA00022605"/>
    </source>
</evidence>
<dbReference type="InterPro" id="IPR035904">
    <property type="entry name" value="Chorismate_synth_AroC_sf"/>
</dbReference>
<dbReference type="AlphaFoldDB" id="A0A1G1L1Y2"/>
<keyword evidence="7 11" id="KW-0274">FAD</keyword>
<protein>
    <recommendedName>
        <fullName evidence="3 11">Chorismate synthase</fullName>
        <shortName evidence="11">CS</shortName>
        <ecNumber evidence="3 11">4.2.3.5</ecNumber>
    </recommendedName>
    <alternativeName>
        <fullName evidence="11">5-enolpyruvylshikimate-3-phosphate phospholyase</fullName>
    </alternativeName>
</protein>
<dbReference type="PROSITE" id="PS00788">
    <property type="entry name" value="CHORISMATE_SYNTHASE_2"/>
    <property type="match status" value="1"/>
</dbReference>
<dbReference type="Pfam" id="PF01264">
    <property type="entry name" value="Chorismate_synt"/>
    <property type="match status" value="1"/>
</dbReference>
<feature type="binding site" evidence="11">
    <location>
        <position position="280"/>
    </location>
    <ligand>
        <name>FMN</name>
        <dbReference type="ChEBI" id="CHEBI:58210"/>
    </ligand>
</feature>
<dbReference type="SUPFAM" id="SSF103263">
    <property type="entry name" value="Chorismate synthase, AroC"/>
    <property type="match status" value="1"/>
</dbReference>
<dbReference type="Proteomes" id="UP000178187">
    <property type="component" value="Unassembled WGS sequence"/>
</dbReference>
<feature type="binding site" evidence="11">
    <location>
        <position position="321"/>
    </location>
    <ligand>
        <name>FMN</name>
        <dbReference type="ChEBI" id="CHEBI:58210"/>
    </ligand>
</feature>
<dbReference type="PANTHER" id="PTHR21085">
    <property type="entry name" value="CHORISMATE SYNTHASE"/>
    <property type="match status" value="1"/>
</dbReference>
<gene>
    <name evidence="11" type="primary">aroC</name>
    <name evidence="13" type="ORF">A3G33_10005</name>
</gene>
<comment type="subunit">
    <text evidence="11">Homotetramer.</text>
</comment>
<keyword evidence="10 11" id="KW-0456">Lyase</keyword>
<comment type="pathway">
    <text evidence="1 11 12">Metabolic intermediate biosynthesis; chorismate biosynthesis; chorismate from D-erythrose 4-phosphate and phosphoenolpyruvate: step 7/7.</text>
</comment>
<dbReference type="GO" id="GO:0005829">
    <property type="term" value="C:cytosol"/>
    <property type="evidence" value="ECO:0007669"/>
    <property type="project" value="TreeGrafter"/>
</dbReference>
<dbReference type="InterPro" id="IPR020541">
    <property type="entry name" value="Chorismate_synthase_CS"/>
</dbReference>
<dbReference type="InterPro" id="IPR000453">
    <property type="entry name" value="Chorismate_synth"/>
</dbReference>
<dbReference type="EMBL" id="MHFR01000013">
    <property type="protein sequence ID" value="OGW99155.1"/>
    <property type="molecule type" value="Genomic_DNA"/>
</dbReference>
<dbReference type="Gene3D" id="3.60.150.10">
    <property type="entry name" value="Chorismate synthase AroC"/>
    <property type="match status" value="1"/>
</dbReference>
<dbReference type="PROSITE" id="PS00787">
    <property type="entry name" value="CHORISMATE_SYNTHASE_1"/>
    <property type="match status" value="1"/>
</dbReference>
<dbReference type="UniPathway" id="UPA00053">
    <property type="reaction ID" value="UER00090"/>
</dbReference>
<evidence type="ECO:0000256" key="3">
    <source>
        <dbReference type="ARBA" id="ARBA00013036"/>
    </source>
</evidence>
<keyword evidence="8 11" id="KW-0521">NADP</keyword>
<keyword evidence="6 11" id="KW-0288">FMN</keyword>
<feature type="binding site" evidence="11">
    <location>
        <begin position="116"/>
        <end position="118"/>
    </location>
    <ligand>
        <name>FMN</name>
        <dbReference type="ChEBI" id="CHEBI:58210"/>
    </ligand>
</feature>
<evidence type="ECO:0000256" key="1">
    <source>
        <dbReference type="ARBA" id="ARBA00005044"/>
    </source>
</evidence>
<keyword evidence="9 11" id="KW-0057">Aromatic amino acid biosynthesis</keyword>
<dbReference type="CDD" id="cd07304">
    <property type="entry name" value="Chorismate_synthase"/>
    <property type="match status" value="1"/>
</dbReference>
<dbReference type="GO" id="GO:0008652">
    <property type="term" value="P:amino acid biosynthetic process"/>
    <property type="evidence" value="ECO:0007669"/>
    <property type="project" value="UniProtKB-KW"/>
</dbReference>
<evidence type="ECO:0000256" key="11">
    <source>
        <dbReference type="HAMAP-Rule" id="MF_00300"/>
    </source>
</evidence>
<comment type="caution">
    <text evidence="13">The sequence shown here is derived from an EMBL/GenBank/DDBJ whole genome shotgun (WGS) entry which is preliminary data.</text>
</comment>
<dbReference type="GO" id="GO:0009073">
    <property type="term" value="P:aromatic amino acid family biosynthetic process"/>
    <property type="evidence" value="ECO:0007669"/>
    <property type="project" value="UniProtKB-KW"/>
</dbReference>
<evidence type="ECO:0000256" key="10">
    <source>
        <dbReference type="ARBA" id="ARBA00023239"/>
    </source>
</evidence>
<evidence type="ECO:0000256" key="5">
    <source>
        <dbReference type="ARBA" id="ARBA00022630"/>
    </source>
</evidence>
<evidence type="ECO:0000256" key="2">
    <source>
        <dbReference type="ARBA" id="ARBA00008014"/>
    </source>
</evidence>
<evidence type="ECO:0000313" key="14">
    <source>
        <dbReference type="Proteomes" id="UP000178187"/>
    </source>
</evidence>
<evidence type="ECO:0000256" key="6">
    <source>
        <dbReference type="ARBA" id="ARBA00022643"/>
    </source>
</evidence>
<sequence>MIEFMTCGESHGKQLSAILEGMPSGIRMDPDLINHDLWRRQQGFGRGGRQKIESDKIEITGGIYRGRTTGAPIGLSIHNKDAKIDELPQLWRPRPGHADLAGVLKYNVGIREILERASARETAMRVAVGSIAKLFLLDFGIKVAAHVVQIGKARIKAEVSFDAILKRSDDSQVNCVSPDVEKAMIREIKKAMKDENTVGGKFEVCVRGVPIGLGSHVHYKRKLDGRIAQGLMSLQTVKAVEFGIGVLAAEVFGSEAHDEIYFDPKRSYYHTTNRAGGITGGMSNGSEIRVRAIMKPISTLGKPLRSVNMKTKAPEKADFERSDICAVPAGSVVGESIVAFEIADAFLEKFGGDSVAEIKRNYKGYLRSIEV</sequence>
<comment type="similarity">
    <text evidence="2 11 12">Belongs to the chorismate synthase family.</text>
</comment>
<evidence type="ECO:0000256" key="12">
    <source>
        <dbReference type="RuleBase" id="RU000605"/>
    </source>
</evidence>
<dbReference type="GO" id="GO:0004107">
    <property type="term" value="F:chorismate synthase activity"/>
    <property type="evidence" value="ECO:0007669"/>
    <property type="project" value="UniProtKB-UniRule"/>
</dbReference>
<feature type="binding site" evidence="11">
    <location>
        <begin position="295"/>
        <end position="299"/>
    </location>
    <ligand>
        <name>FMN</name>
        <dbReference type="ChEBI" id="CHEBI:58210"/>
    </ligand>
</feature>
<dbReference type="PANTHER" id="PTHR21085:SF0">
    <property type="entry name" value="CHORISMATE SYNTHASE"/>
    <property type="match status" value="1"/>
</dbReference>
<comment type="function">
    <text evidence="11">Catalyzes the anti-1,4-elimination of the C-3 phosphate and the C-6 proR hydrogen from 5-enolpyruvylshikimate-3-phosphate (EPSP) to yield chorismate, which is the branch point compound that serves as the starting substrate for the three terminal pathways of aromatic amino acid biosynthesis. This reaction introduces a second double bond into the aromatic ring system.</text>
</comment>
<evidence type="ECO:0000256" key="9">
    <source>
        <dbReference type="ARBA" id="ARBA00023141"/>
    </source>
</evidence>
<comment type="catalytic activity">
    <reaction evidence="11 12">
        <text>5-O-(1-carboxyvinyl)-3-phosphoshikimate = chorismate + phosphate</text>
        <dbReference type="Rhea" id="RHEA:21020"/>
        <dbReference type="ChEBI" id="CHEBI:29748"/>
        <dbReference type="ChEBI" id="CHEBI:43474"/>
        <dbReference type="ChEBI" id="CHEBI:57701"/>
        <dbReference type="EC" id="4.2.3.5"/>
    </reaction>
</comment>
<dbReference type="EC" id="4.2.3.5" evidence="3 11"/>
<dbReference type="FunFam" id="3.60.150.10:FF:000002">
    <property type="entry name" value="Chorismate synthase"/>
    <property type="match status" value="1"/>
</dbReference>
<dbReference type="HAMAP" id="MF_00300">
    <property type="entry name" value="Chorismate_synth"/>
    <property type="match status" value="1"/>
</dbReference>
<evidence type="ECO:0000256" key="8">
    <source>
        <dbReference type="ARBA" id="ARBA00022857"/>
    </source>
</evidence>